<name>A0A194XPD3_MOLSC</name>
<organism evidence="4 5">
    <name type="scientific">Mollisia scopiformis</name>
    <name type="common">Conifer needle endophyte fungus</name>
    <name type="synonym">Phialocephala scopiformis</name>
    <dbReference type="NCBI Taxonomy" id="149040"/>
    <lineage>
        <taxon>Eukaryota</taxon>
        <taxon>Fungi</taxon>
        <taxon>Dikarya</taxon>
        <taxon>Ascomycota</taxon>
        <taxon>Pezizomycotina</taxon>
        <taxon>Leotiomycetes</taxon>
        <taxon>Helotiales</taxon>
        <taxon>Mollisiaceae</taxon>
        <taxon>Mollisia</taxon>
    </lineage>
</organism>
<dbReference type="STRING" id="149040.A0A194XPD3"/>
<evidence type="ECO:0000259" key="3">
    <source>
        <dbReference type="PROSITE" id="PS50048"/>
    </source>
</evidence>
<feature type="region of interest" description="Disordered" evidence="2">
    <location>
        <begin position="66"/>
        <end position="104"/>
    </location>
</feature>
<dbReference type="InterPro" id="IPR053178">
    <property type="entry name" value="Osmoadaptation_assoc"/>
</dbReference>
<dbReference type="KEGG" id="psco:LY89DRAFT_729112"/>
<dbReference type="GeneID" id="28829070"/>
<dbReference type="EMBL" id="KQ947407">
    <property type="protein sequence ID" value="KUJ21597.1"/>
    <property type="molecule type" value="Genomic_DNA"/>
</dbReference>
<keyword evidence="5" id="KW-1185">Reference proteome</keyword>
<dbReference type="SUPFAM" id="SSF57701">
    <property type="entry name" value="Zn2/Cys6 DNA-binding domain"/>
    <property type="match status" value="1"/>
</dbReference>
<dbReference type="CDD" id="cd00067">
    <property type="entry name" value="GAL4"/>
    <property type="match status" value="1"/>
</dbReference>
<dbReference type="GO" id="GO:0000981">
    <property type="term" value="F:DNA-binding transcription factor activity, RNA polymerase II-specific"/>
    <property type="evidence" value="ECO:0007669"/>
    <property type="project" value="InterPro"/>
</dbReference>
<dbReference type="AlphaFoldDB" id="A0A194XPD3"/>
<feature type="domain" description="Zn(2)-C6 fungal-type" evidence="3">
    <location>
        <begin position="10"/>
        <end position="39"/>
    </location>
</feature>
<feature type="compositionally biased region" description="Polar residues" evidence="2">
    <location>
        <begin position="81"/>
        <end position="104"/>
    </location>
</feature>
<dbReference type="GO" id="GO:0008270">
    <property type="term" value="F:zinc ion binding"/>
    <property type="evidence" value="ECO:0007669"/>
    <property type="project" value="InterPro"/>
</dbReference>
<evidence type="ECO:0000313" key="4">
    <source>
        <dbReference type="EMBL" id="KUJ21597.1"/>
    </source>
</evidence>
<evidence type="ECO:0000313" key="5">
    <source>
        <dbReference type="Proteomes" id="UP000070700"/>
    </source>
</evidence>
<dbReference type="Pfam" id="PF00172">
    <property type="entry name" value="Zn_clus"/>
    <property type="match status" value="1"/>
</dbReference>
<accession>A0A194XPD3</accession>
<sequence length="564" mass="62498">MPGARGSPQGCGTCKRRKVACDRQRPLCLRCTKAGLECSGYDKVLTFVNRDASNIHSSGRQALTSAFQTGTGEKRQKSAQRRNAASPSMRSRSESPASIAVSPTKSIVKQEHLVSQEELHIALRNGTAAASLQDRQKLFGTSVIRLPMLGLLTRYYVAEGDALNQAELYNQINKVLDPTRIFDSAIAAAALTRCGQVDHDQELVFQGTDQYGRTIKGLMKVLQDPKLRLEDETLAVCVLLSAYELFAGTDPYLSPWISHMDGVAQLIKLRGPERHQSSLGHQIFLHYRTSAALQAVMSRKSSFLSTLEWLTIPFVTTPKDFFHLLLDLVFDLASILELSDTAAIISVPEIRTRQQINARCTALSQRFESWFKAPQLGLGRTAWRKIRSKIMVAEDRKNEGRVFTSYYEFENLVVAQVLLSYWAASIILSTTALLNVAALAVLTPPSTAESSSSQESMLDSMKKNAIDIAKSIPYCLQPQHKTAGPIITVHPLHVAMQVFSKFDMQRELRWCEEVFDIVCRGGSPFKDAPSEESGDARTGKESGEVELRYQLHLPKFGKSALSLG</sequence>
<gene>
    <name evidence="4" type="ORF">LY89DRAFT_729112</name>
</gene>
<dbReference type="PROSITE" id="PS50048">
    <property type="entry name" value="ZN2_CY6_FUNGAL_2"/>
    <property type="match status" value="1"/>
</dbReference>
<dbReference type="InParanoid" id="A0A194XPD3"/>
<evidence type="ECO:0000256" key="2">
    <source>
        <dbReference type="SAM" id="MobiDB-lite"/>
    </source>
</evidence>
<keyword evidence="1" id="KW-0539">Nucleus</keyword>
<reference evidence="4 5" key="1">
    <citation type="submission" date="2015-10" db="EMBL/GenBank/DDBJ databases">
        <title>Full genome of DAOMC 229536 Phialocephala scopiformis, a fungal endophyte of spruce producing the potent anti-insectan compound rugulosin.</title>
        <authorList>
            <consortium name="DOE Joint Genome Institute"/>
            <person name="Walker A.K."/>
            <person name="Frasz S.L."/>
            <person name="Seifert K.A."/>
            <person name="Miller J.D."/>
            <person name="Mondo S.J."/>
            <person name="Labutti K."/>
            <person name="Lipzen A."/>
            <person name="Dockter R."/>
            <person name="Kennedy M."/>
            <person name="Grigoriev I.V."/>
            <person name="Spatafora J.W."/>
        </authorList>
    </citation>
    <scope>NUCLEOTIDE SEQUENCE [LARGE SCALE GENOMIC DNA]</scope>
    <source>
        <strain evidence="4 5">CBS 120377</strain>
    </source>
</reference>
<dbReference type="Proteomes" id="UP000070700">
    <property type="component" value="Unassembled WGS sequence"/>
</dbReference>
<protein>
    <recommendedName>
        <fullName evidence="3">Zn(2)-C6 fungal-type domain-containing protein</fullName>
    </recommendedName>
</protein>
<dbReference type="PANTHER" id="PTHR38111">
    <property type="entry name" value="ZN(2)-C6 FUNGAL-TYPE DOMAIN-CONTAINING PROTEIN-RELATED"/>
    <property type="match status" value="1"/>
</dbReference>
<dbReference type="RefSeq" id="XP_018075952.1">
    <property type="nucleotide sequence ID" value="XM_018219344.1"/>
</dbReference>
<dbReference type="PROSITE" id="PS00463">
    <property type="entry name" value="ZN2_CY6_FUNGAL_1"/>
    <property type="match status" value="1"/>
</dbReference>
<dbReference type="InterPro" id="IPR021858">
    <property type="entry name" value="Fun_TF"/>
</dbReference>
<evidence type="ECO:0000256" key="1">
    <source>
        <dbReference type="ARBA" id="ARBA00023242"/>
    </source>
</evidence>
<dbReference type="Pfam" id="PF11951">
    <property type="entry name" value="Fungal_trans_2"/>
    <property type="match status" value="1"/>
</dbReference>
<dbReference type="InterPro" id="IPR036864">
    <property type="entry name" value="Zn2-C6_fun-type_DNA-bd_sf"/>
</dbReference>
<dbReference type="Gene3D" id="4.10.240.10">
    <property type="entry name" value="Zn(2)-C6 fungal-type DNA-binding domain"/>
    <property type="match status" value="1"/>
</dbReference>
<dbReference type="OrthoDB" id="4491390at2759"/>
<dbReference type="InterPro" id="IPR001138">
    <property type="entry name" value="Zn2Cys6_DnaBD"/>
</dbReference>
<dbReference type="SMART" id="SM00066">
    <property type="entry name" value="GAL4"/>
    <property type="match status" value="1"/>
</dbReference>
<proteinExistence type="predicted"/>